<evidence type="ECO:0000256" key="2">
    <source>
        <dbReference type="ARBA" id="ARBA00022485"/>
    </source>
</evidence>
<organism evidence="9 10">
    <name type="scientific">Enterocloster alcoholdehydrogenati</name>
    <dbReference type="NCBI Taxonomy" id="2547410"/>
    <lineage>
        <taxon>Bacteria</taxon>
        <taxon>Bacillati</taxon>
        <taxon>Bacillota</taxon>
        <taxon>Clostridia</taxon>
        <taxon>Lachnospirales</taxon>
        <taxon>Lachnospiraceae</taxon>
        <taxon>Enterocloster</taxon>
    </lineage>
</organism>
<proteinExistence type="predicted"/>
<dbReference type="SUPFAM" id="SSF102114">
    <property type="entry name" value="Radical SAM enzymes"/>
    <property type="match status" value="1"/>
</dbReference>
<evidence type="ECO:0000256" key="4">
    <source>
        <dbReference type="ARBA" id="ARBA00022723"/>
    </source>
</evidence>
<reference evidence="9 10" key="1">
    <citation type="submission" date="2024-04" db="EMBL/GenBank/DDBJ databases">
        <title>Defined microbial consortia suppress multidrug-resistant proinflammatory Enterobacteriaceae via ecological control.</title>
        <authorList>
            <person name="Furuichi M."/>
            <person name="Kawaguchi T."/>
            <person name="Pust M."/>
            <person name="Yasuma K."/>
            <person name="Plichta D."/>
            <person name="Hasegawa N."/>
            <person name="Ohya T."/>
            <person name="Bhattarai S."/>
            <person name="Sasajima S."/>
            <person name="Aoto Y."/>
            <person name="Tuganbaev T."/>
            <person name="Yaginuma M."/>
            <person name="Ueda M."/>
            <person name="Okahashi N."/>
            <person name="Amafuji K."/>
            <person name="Kiridooshi Y."/>
            <person name="Sugita K."/>
            <person name="Strazar M."/>
            <person name="Skelly A."/>
            <person name="Suda W."/>
            <person name="Hattori M."/>
            <person name="Nakamoto N."/>
            <person name="Caballero S."/>
            <person name="Norman J."/>
            <person name="Olle B."/>
            <person name="Tanoue T."/>
            <person name="Arita M."/>
            <person name="Bucci V."/>
            <person name="Atarashi K."/>
            <person name="Xavier R."/>
            <person name="Honda K."/>
        </authorList>
    </citation>
    <scope>NUCLEOTIDE SEQUENCE [LARGE SCALE GENOMIC DNA]</scope>
    <source>
        <strain evidence="10">f13</strain>
    </source>
</reference>
<name>A0ABQ0B2K2_9FIRM</name>
<keyword evidence="3" id="KW-0949">S-adenosyl-L-methionine</keyword>
<dbReference type="InterPro" id="IPR013785">
    <property type="entry name" value="Aldolase_TIM"/>
</dbReference>
<dbReference type="SMART" id="SM00876">
    <property type="entry name" value="BATS"/>
    <property type="match status" value="1"/>
</dbReference>
<dbReference type="SFLD" id="SFLDG01280">
    <property type="entry name" value="HydE/PylB-like"/>
    <property type="match status" value="1"/>
</dbReference>
<gene>
    <name evidence="9" type="primary">hydE</name>
    <name evidence="9" type="ORF">F130042H8_35600</name>
</gene>
<comment type="caution">
    <text evidence="9">The sequence shown here is derived from an EMBL/GenBank/DDBJ whole genome shotgun (WGS) entry which is preliminary data.</text>
</comment>
<dbReference type="Pfam" id="PF04055">
    <property type="entry name" value="Radical_SAM"/>
    <property type="match status" value="1"/>
</dbReference>
<dbReference type="InterPro" id="IPR034422">
    <property type="entry name" value="HydE/PylB-like"/>
</dbReference>
<comment type="cofactor">
    <cofactor evidence="1">
        <name>[4Fe-4S] cluster</name>
        <dbReference type="ChEBI" id="CHEBI:49883"/>
    </cofactor>
</comment>
<dbReference type="PANTHER" id="PTHR43726">
    <property type="entry name" value="3-METHYLORNITHINE SYNTHASE"/>
    <property type="match status" value="1"/>
</dbReference>
<dbReference type="SFLD" id="SFLDG01060">
    <property type="entry name" value="BATS_domain_containing"/>
    <property type="match status" value="1"/>
</dbReference>
<evidence type="ECO:0000313" key="10">
    <source>
        <dbReference type="Proteomes" id="UP001600894"/>
    </source>
</evidence>
<dbReference type="InterPro" id="IPR058240">
    <property type="entry name" value="rSAM_sf"/>
</dbReference>
<dbReference type="InterPro" id="IPR007197">
    <property type="entry name" value="rSAM"/>
</dbReference>
<evidence type="ECO:0000313" key="9">
    <source>
        <dbReference type="EMBL" id="GAA6270500.1"/>
    </source>
</evidence>
<dbReference type="Gene3D" id="3.20.20.70">
    <property type="entry name" value="Aldolase class I"/>
    <property type="match status" value="1"/>
</dbReference>
<keyword evidence="6" id="KW-0411">Iron-sulfur</keyword>
<evidence type="ECO:0000256" key="5">
    <source>
        <dbReference type="ARBA" id="ARBA00023004"/>
    </source>
</evidence>
<evidence type="ECO:0000256" key="3">
    <source>
        <dbReference type="ARBA" id="ARBA00022691"/>
    </source>
</evidence>
<protein>
    <submittedName>
        <fullName evidence="9">[FeFe] hydrogenase H-cluster radical SAM maturase HydE</fullName>
    </submittedName>
</protein>
<dbReference type="SMART" id="SM00729">
    <property type="entry name" value="Elp3"/>
    <property type="match status" value="1"/>
</dbReference>
<dbReference type="NCBIfam" id="TIGR03956">
    <property type="entry name" value="rSAM_HydE"/>
    <property type="match status" value="1"/>
</dbReference>
<dbReference type="SFLD" id="SFLDF00348">
    <property type="entry name" value="FeFe_hydrogenase_maturase_(Hyd"/>
    <property type="match status" value="1"/>
</dbReference>
<dbReference type="InterPro" id="IPR006638">
    <property type="entry name" value="Elp3/MiaA/NifB-like_rSAM"/>
</dbReference>
<dbReference type="RefSeq" id="WP_176255303.1">
    <property type="nucleotide sequence ID" value="NZ_BAABXL010000001.1"/>
</dbReference>
<accession>A0ABQ0B2K2</accession>
<keyword evidence="5" id="KW-0408">Iron</keyword>
<dbReference type="InterPro" id="IPR010722">
    <property type="entry name" value="BATS_dom"/>
</dbReference>
<keyword evidence="4" id="KW-0479">Metal-binding</keyword>
<dbReference type="PIRSF" id="PIRSF004762">
    <property type="entry name" value="CHP00423"/>
    <property type="match status" value="1"/>
</dbReference>
<dbReference type="SFLD" id="SFLDS00029">
    <property type="entry name" value="Radical_SAM"/>
    <property type="match status" value="1"/>
</dbReference>
<keyword evidence="10" id="KW-1185">Reference proteome</keyword>
<evidence type="ECO:0000256" key="6">
    <source>
        <dbReference type="ARBA" id="ARBA00023014"/>
    </source>
</evidence>
<dbReference type="PROSITE" id="PS51918">
    <property type="entry name" value="RADICAL_SAM"/>
    <property type="match status" value="1"/>
</dbReference>
<comment type="cofactor">
    <cofactor evidence="7">
        <name>[2Fe-2S] cluster</name>
        <dbReference type="ChEBI" id="CHEBI:190135"/>
    </cofactor>
</comment>
<dbReference type="CDD" id="cd01335">
    <property type="entry name" value="Radical_SAM"/>
    <property type="match status" value="1"/>
</dbReference>
<evidence type="ECO:0000256" key="1">
    <source>
        <dbReference type="ARBA" id="ARBA00001966"/>
    </source>
</evidence>
<evidence type="ECO:0000256" key="7">
    <source>
        <dbReference type="ARBA" id="ARBA00034078"/>
    </source>
</evidence>
<dbReference type="Proteomes" id="UP001600894">
    <property type="component" value="Unassembled WGS sequence"/>
</dbReference>
<evidence type="ECO:0000259" key="8">
    <source>
        <dbReference type="PROSITE" id="PS51918"/>
    </source>
</evidence>
<sequence length="353" mass="39815">MKISDLICRLETVRELSPDQWIDLFGQWQAERDPSILALICERARLTKEKIFGNKVYIRGLIEFTNYCRNDCYYCGLRKSNRETDRYRLDESTILSCCEKGYELGFRTFVLQGGEDPFFTADRLRELIRQIRQRYPDCAITLAVGEHDRSAYQSWFDAGADRYLLRHETANENHYRRLHPEPLSGQNRRECLFHLKEIGYQTGCGIMVGSPGQTAECLADDMVFMKTLNPHMVGIGPFIPQHATPFAGESPGTLEDTLFLLALVRLMLPAVLLPATTALGTIHPEGRELGILGGANVVMPNLSPLNVRKKYLLYDNKICTGDEAAEALSSLKKKMSAIGCEIVMGRGDSPLVI</sequence>
<dbReference type="InterPro" id="IPR024021">
    <property type="entry name" value="FeFe-hyd_HydE_rSAM"/>
</dbReference>
<keyword evidence="2" id="KW-0004">4Fe-4S</keyword>
<dbReference type="EMBL" id="BAABXL010000001">
    <property type="protein sequence ID" value="GAA6270500.1"/>
    <property type="molecule type" value="Genomic_DNA"/>
</dbReference>
<feature type="domain" description="Radical SAM core" evidence="8">
    <location>
        <begin position="54"/>
        <end position="276"/>
    </location>
</feature>
<dbReference type="PANTHER" id="PTHR43726:SF1">
    <property type="entry name" value="BIOTIN SYNTHASE"/>
    <property type="match status" value="1"/>
</dbReference>